<evidence type="ECO:0000313" key="2">
    <source>
        <dbReference type="EMBL" id="PSR20089.1"/>
    </source>
</evidence>
<dbReference type="InterPro" id="IPR000792">
    <property type="entry name" value="Tscrpt_reg_LuxR_C"/>
</dbReference>
<dbReference type="InterPro" id="IPR016032">
    <property type="entry name" value="Sig_transdc_resp-reg_C-effctor"/>
</dbReference>
<feature type="domain" description="HTH luxR-type" evidence="1">
    <location>
        <begin position="11"/>
        <end position="54"/>
    </location>
</feature>
<dbReference type="Pfam" id="PF00196">
    <property type="entry name" value="GerE"/>
    <property type="match status" value="1"/>
</dbReference>
<sequence length="212" mass="24367">MTPHKELKPHLTPKERHTLELAIQGMSVEKIASNLQQSPKVVERYIHRGLQKLESWSYDAAPGPSFRSSQERQWGILPPRAAERRIARILREEPHDWGCVVVLGISEPRHRVNTQAVENVTRHIHRSTRVTDIVTKWSMAEWVIFLAHVSEMQSEMIVHRLEQSDALGFPVFVAVQHAPASASFHEVAMKCHQDLLRRYVNYDMASMMQSAP</sequence>
<dbReference type="GO" id="GO:0006355">
    <property type="term" value="P:regulation of DNA-templated transcription"/>
    <property type="evidence" value="ECO:0007669"/>
    <property type="project" value="InterPro"/>
</dbReference>
<dbReference type="GO" id="GO:0003677">
    <property type="term" value="F:DNA binding"/>
    <property type="evidence" value="ECO:0007669"/>
    <property type="project" value="InterPro"/>
</dbReference>
<accession>A0A2T2WCZ3</accession>
<name>A0A2T2WCZ3_9FIRM</name>
<dbReference type="SUPFAM" id="SSF46894">
    <property type="entry name" value="C-terminal effector domain of the bipartite response regulators"/>
    <property type="match status" value="1"/>
</dbReference>
<organism evidence="2 3">
    <name type="scientific">Sulfobacillus acidophilus</name>
    <dbReference type="NCBI Taxonomy" id="53633"/>
    <lineage>
        <taxon>Bacteria</taxon>
        <taxon>Bacillati</taxon>
        <taxon>Bacillota</taxon>
        <taxon>Clostridia</taxon>
        <taxon>Eubacteriales</taxon>
        <taxon>Clostridiales Family XVII. Incertae Sedis</taxon>
        <taxon>Sulfobacillus</taxon>
    </lineage>
</organism>
<dbReference type="Proteomes" id="UP000241848">
    <property type="component" value="Unassembled WGS sequence"/>
</dbReference>
<proteinExistence type="predicted"/>
<protein>
    <recommendedName>
        <fullName evidence="1">HTH luxR-type domain-containing protein</fullName>
    </recommendedName>
</protein>
<dbReference type="EMBL" id="PXYV01000088">
    <property type="protein sequence ID" value="PSR20089.1"/>
    <property type="molecule type" value="Genomic_DNA"/>
</dbReference>
<evidence type="ECO:0000259" key="1">
    <source>
        <dbReference type="Pfam" id="PF00196"/>
    </source>
</evidence>
<comment type="caution">
    <text evidence="2">The sequence shown here is derived from an EMBL/GenBank/DDBJ whole genome shotgun (WGS) entry which is preliminary data.</text>
</comment>
<gene>
    <name evidence="2" type="ORF">C7B45_16600</name>
</gene>
<evidence type="ECO:0000313" key="3">
    <source>
        <dbReference type="Proteomes" id="UP000241848"/>
    </source>
</evidence>
<reference evidence="2 3" key="1">
    <citation type="journal article" date="2014" name="BMC Genomics">
        <title>Comparison of environmental and isolate Sulfobacillus genomes reveals diverse carbon, sulfur, nitrogen, and hydrogen metabolisms.</title>
        <authorList>
            <person name="Justice N.B."/>
            <person name="Norman A."/>
            <person name="Brown C.T."/>
            <person name="Singh A."/>
            <person name="Thomas B.C."/>
            <person name="Banfield J.F."/>
        </authorList>
    </citation>
    <scope>NUCLEOTIDE SEQUENCE [LARGE SCALE GENOMIC DNA]</scope>
    <source>
        <strain evidence="2">AMDSBA3</strain>
    </source>
</reference>
<dbReference type="AlphaFoldDB" id="A0A2T2WCZ3"/>
<dbReference type="Gene3D" id="1.10.10.10">
    <property type="entry name" value="Winged helix-like DNA-binding domain superfamily/Winged helix DNA-binding domain"/>
    <property type="match status" value="1"/>
</dbReference>
<dbReference type="InterPro" id="IPR036388">
    <property type="entry name" value="WH-like_DNA-bd_sf"/>
</dbReference>